<dbReference type="OrthoDB" id="425619at2759"/>
<name>A0A4C1VYQ6_EUMVA</name>
<accession>A0A4C1VYQ6</accession>
<sequence length="116" mass="13104">MGDDGWKKSISAASHTQVQSKRHFKSIPQQRVRREYRNKEIINANTTTLLLERIAVDIAGPSLATDNGNKDIVVVIDYVTKWLEMFAIPNQEAVTMEEKYVNAVFCRFGTSDSVIS</sequence>
<dbReference type="EMBL" id="BGZK01000448">
    <property type="protein sequence ID" value="GBP44168.1"/>
    <property type="molecule type" value="Genomic_DNA"/>
</dbReference>
<proteinExistence type="predicted"/>
<dbReference type="AlphaFoldDB" id="A0A4C1VYQ6"/>
<dbReference type="GO" id="GO:0003676">
    <property type="term" value="F:nucleic acid binding"/>
    <property type="evidence" value="ECO:0007669"/>
    <property type="project" value="InterPro"/>
</dbReference>
<evidence type="ECO:0008006" key="4">
    <source>
        <dbReference type="Google" id="ProtNLM"/>
    </source>
</evidence>
<dbReference type="Gene3D" id="3.30.420.10">
    <property type="entry name" value="Ribonuclease H-like superfamily/Ribonuclease H"/>
    <property type="match status" value="1"/>
</dbReference>
<organism evidence="2 3">
    <name type="scientific">Eumeta variegata</name>
    <name type="common">Bagworm moth</name>
    <name type="synonym">Eumeta japonica</name>
    <dbReference type="NCBI Taxonomy" id="151549"/>
    <lineage>
        <taxon>Eukaryota</taxon>
        <taxon>Metazoa</taxon>
        <taxon>Ecdysozoa</taxon>
        <taxon>Arthropoda</taxon>
        <taxon>Hexapoda</taxon>
        <taxon>Insecta</taxon>
        <taxon>Pterygota</taxon>
        <taxon>Neoptera</taxon>
        <taxon>Endopterygota</taxon>
        <taxon>Lepidoptera</taxon>
        <taxon>Glossata</taxon>
        <taxon>Ditrysia</taxon>
        <taxon>Tineoidea</taxon>
        <taxon>Psychidae</taxon>
        <taxon>Oiketicinae</taxon>
        <taxon>Eumeta</taxon>
    </lineage>
</organism>
<reference evidence="2 3" key="1">
    <citation type="journal article" date="2019" name="Commun. Biol.">
        <title>The bagworm genome reveals a unique fibroin gene that provides high tensile strength.</title>
        <authorList>
            <person name="Kono N."/>
            <person name="Nakamura H."/>
            <person name="Ohtoshi R."/>
            <person name="Tomita M."/>
            <person name="Numata K."/>
            <person name="Arakawa K."/>
        </authorList>
    </citation>
    <scope>NUCLEOTIDE SEQUENCE [LARGE SCALE GENOMIC DNA]</scope>
</reference>
<gene>
    <name evidence="2" type="ORF">EVAR_31612_1</name>
</gene>
<feature type="region of interest" description="Disordered" evidence="1">
    <location>
        <begin position="1"/>
        <end position="26"/>
    </location>
</feature>
<evidence type="ECO:0000256" key="1">
    <source>
        <dbReference type="SAM" id="MobiDB-lite"/>
    </source>
</evidence>
<evidence type="ECO:0000313" key="3">
    <source>
        <dbReference type="Proteomes" id="UP000299102"/>
    </source>
</evidence>
<evidence type="ECO:0000313" key="2">
    <source>
        <dbReference type="EMBL" id="GBP44168.1"/>
    </source>
</evidence>
<protein>
    <recommendedName>
        <fullName evidence="4">Integrase catalytic domain-containing protein</fullName>
    </recommendedName>
</protein>
<dbReference type="SUPFAM" id="SSF53098">
    <property type="entry name" value="Ribonuclease H-like"/>
    <property type="match status" value="1"/>
</dbReference>
<dbReference type="STRING" id="151549.A0A4C1VYQ6"/>
<dbReference type="InterPro" id="IPR012337">
    <property type="entry name" value="RNaseH-like_sf"/>
</dbReference>
<dbReference type="Proteomes" id="UP000299102">
    <property type="component" value="Unassembled WGS sequence"/>
</dbReference>
<dbReference type="InterPro" id="IPR036397">
    <property type="entry name" value="RNaseH_sf"/>
</dbReference>
<comment type="caution">
    <text evidence="2">The sequence shown here is derived from an EMBL/GenBank/DDBJ whole genome shotgun (WGS) entry which is preliminary data.</text>
</comment>
<keyword evidence="3" id="KW-1185">Reference proteome</keyword>